<sequence length="728" mass="79467">MAENAAAAAAASSPKPLPSANTIIDPSSQPQPQPQQAATLTNTNTTNLTQTQTQNLSNLPQNTHISSSPSLDHSQISSSPSLQPQQQQQQPVLQQQPQQQNVTAMSGYQIQQTLQRSPSMSRLSQINQQQQNQYGGVLRQQQQGLYGQMNFGGSASIQQNSQQNQQLGGANLSRSALLGQTGHLPMFTGAAAAAAAAQLNLPSQLLASPRQKAGLAQGSQFHSGDSPGQSLQGIQAMGVMGSLNLSQLRPNGALAYAQQRMGAGSMRQQLVQQNSLTSQVQSLQRTPSLAYMNHQNAQPTMMQSSLSQQQWLKQMPTMSGPASSSLRLQQRHSQALLQQQLASSGQLHQNSMALNSQQLSQLVQQQPQIGHQQLQQQQQQQQLLQQQQQQLLQQQQQQQQQSQQQLQQVSLHQQQQHQQQSPRMPGPPGQKTLSLTGSQPDATASGTTTPGGSSSQGTEATNQLLGKRKIQDLVSQVDSRGKLDPEVEELFLEIADDFIDSVTAFACSLAKHRKSSTLESKDILLHLEKNWHLTIPGFSSEERKHQSKPLPSDPHKKRLDMIRALMESSQSEENNVNPKEMIRQGHGNPAVTNHLIRPSPSSEQLVSQSTGSPMVQQITRLHKLEIALHVLSMLVKLLAKNVVPARPSSSSSSGLKSANGGSSCLSCVYFAYSMLEKKSSWLEENTIWKVESPTRVLSFCLARVPMNLEPIAGRISTQMHNLDCIVRS</sequence>
<keyword evidence="2" id="KW-1185">Reference proteome</keyword>
<organism evidence="1 2">
    <name type="scientific">Populus alba</name>
    <name type="common">White poplar</name>
    <dbReference type="NCBI Taxonomy" id="43335"/>
    <lineage>
        <taxon>Eukaryota</taxon>
        <taxon>Viridiplantae</taxon>
        <taxon>Streptophyta</taxon>
        <taxon>Embryophyta</taxon>
        <taxon>Tracheophyta</taxon>
        <taxon>Spermatophyta</taxon>
        <taxon>Magnoliopsida</taxon>
        <taxon>eudicotyledons</taxon>
        <taxon>Gunneridae</taxon>
        <taxon>Pentapetalae</taxon>
        <taxon>rosids</taxon>
        <taxon>fabids</taxon>
        <taxon>Malpighiales</taxon>
        <taxon>Salicaceae</taxon>
        <taxon>Saliceae</taxon>
        <taxon>Populus</taxon>
    </lineage>
</organism>
<protein>
    <submittedName>
        <fullName evidence="1">Uncharacterized protein</fullName>
    </submittedName>
</protein>
<proteinExistence type="predicted"/>
<evidence type="ECO:0000313" key="1">
    <source>
        <dbReference type="EMBL" id="KAL3598510.1"/>
    </source>
</evidence>
<evidence type="ECO:0000313" key="2">
    <source>
        <dbReference type="Proteomes" id="UP000309997"/>
    </source>
</evidence>
<dbReference type="EMBL" id="RCHU02000003">
    <property type="protein sequence ID" value="KAL3598510.1"/>
    <property type="molecule type" value="Genomic_DNA"/>
</dbReference>
<dbReference type="Proteomes" id="UP000309997">
    <property type="component" value="Unassembled WGS sequence"/>
</dbReference>
<comment type="caution">
    <text evidence="1">The sequence shown here is derived from an EMBL/GenBank/DDBJ whole genome shotgun (WGS) entry which is preliminary data.</text>
</comment>
<gene>
    <name evidence="1" type="ORF">D5086_006428</name>
</gene>
<name>A0ACC4CKZ1_POPAL</name>
<accession>A0ACC4CKZ1</accession>
<reference evidence="1 2" key="1">
    <citation type="journal article" date="2024" name="Plant Biotechnol. J.">
        <title>Genome and CRISPR/Cas9 system of a widespread forest tree (Populus alba) in the world.</title>
        <authorList>
            <person name="Liu Y.J."/>
            <person name="Jiang P.F."/>
            <person name="Han X.M."/>
            <person name="Li X.Y."/>
            <person name="Wang H.M."/>
            <person name="Wang Y.J."/>
            <person name="Wang X.X."/>
            <person name="Zeng Q.Y."/>
        </authorList>
    </citation>
    <scope>NUCLEOTIDE SEQUENCE [LARGE SCALE GENOMIC DNA]</scope>
    <source>
        <strain evidence="2">cv. PAL-ZL1</strain>
    </source>
</reference>